<dbReference type="HAMAP" id="MF_00171">
    <property type="entry name" value="TruA"/>
    <property type="match status" value="1"/>
</dbReference>
<dbReference type="Gene3D" id="3.30.70.580">
    <property type="entry name" value="Pseudouridine synthase I, catalytic domain, N-terminal subdomain"/>
    <property type="match status" value="1"/>
</dbReference>
<dbReference type="PANTHER" id="PTHR11142:SF0">
    <property type="entry name" value="TRNA PSEUDOURIDINE SYNTHASE-LIKE 1"/>
    <property type="match status" value="1"/>
</dbReference>
<reference evidence="9 10" key="1">
    <citation type="submission" date="2017-11" db="EMBL/GenBank/DDBJ databases">
        <title>Isolation and Characterization of Family Methanocellaceae Species from Potential Methane Hydrate Area Offshore Southwestern Taiwan.</title>
        <authorList>
            <person name="Zhang W.-L."/>
            <person name="Chen W.-C."/>
            <person name="Lai M.-C."/>
            <person name="Chen S.-C."/>
        </authorList>
    </citation>
    <scope>NUCLEOTIDE SEQUENCE [LARGE SCALE GENOMIC DNA]</scope>
    <source>
        <strain evidence="9 10">CWC-04</strain>
    </source>
</reference>
<dbReference type="SUPFAM" id="SSF55120">
    <property type="entry name" value="Pseudouridine synthase"/>
    <property type="match status" value="1"/>
</dbReference>
<dbReference type="InterPro" id="IPR020094">
    <property type="entry name" value="TruA/RsuA/RluB/E/F_N"/>
</dbReference>
<evidence type="ECO:0000256" key="4">
    <source>
        <dbReference type="HAMAP-Rule" id="MF_00171"/>
    </source>
</evidence>
<comment type="similarity">
    <text evidence="1 4 7">Belongs to the tRNA pseudouridine synthase TruA family.</text>
</comment>
<evidence type="ECO:0000313" key="9">
    <source>
        <dbReference type="EMBL" id="MCD1293665.1"/>
    </source>
</evidence>
<evidence type="ECO:0000256" key="6">
    <source>
        <dbReference type="PIRSR" id="PIRSR001430-2"/>
    </source>
</evidence>
<dbReference type="InterPro" id="IPR001406">
    <property type="entry name" value="PsdUridine_synth_TruA"/>
</dbReference>
<evidence type="ECO:0000256" key="3">
    <source>
        <dbReference type="ARBA" id="ARBA00023235"/>
    </source>
</evidence>
<keyword evidence="2 4" id="KW-0819">tRNA processing</keyword>
<dbReference type="Gene3D" id="3.30.70.660">
    <property type="entry name" value="Pseudouridine synthase I, catalytic domain, C-terminal subdomain"/>
    <property type="match status" value="1"/>
</dbReference>
<dbReference type="GO" id="GO:0031119">
    <property type="term" value="P:tRNA pseudouridine synthesis"/>
    <property type="evidence" value="ECO:0007669"/>
    <property type="project" value="UniProtKB-UniRule"/>
</dbReference>
<evidence type="ECO:0000256" key="7">
    <source>
        <dbReference type="RuleBase" id="RU003792"/>
    </source>
</evidence>
<dbReference type="GO" id="GO:0160147">
    <property type="term" value="F:tRNA pseudouridine(38-40) synthase activity"/>
    <property type="evidence" value="ECO:0007669"/>
    <property type="project" value="UniProtKB-EC"/>
</dbReference>
<dbReference type="AlphaFoldDB" id="A0AAP2RCQ9"/>
<dbReference type="EC" id="5.4.99.12" evidence="4"/>
<dbReference type="InterPro" id="IPR020097">
    <property type="entry name" value="PsdUridine_synth_TruA_a/b_dom"/>
</dbReference>
<dbReference type="Proteomes" id="UP001320159">
    <property type="component" value="Unassembled WGS sequence"/>
</dbReference>
<dbReference type="NCBIfam" id="TIGR00071">
    <property type="entry name" value="hisT_truA"/>
    <property type="match status" value="1"/>
</dbReference>
<evidence type="ECO:0000256" key="1">
    <source>
        <dbReference type="ARBA" id="ARBA00009375"/>
    </source>
</evidence>
<dbReference type="InterPro" id="IPR020103">
    <property type="entry name" value="PsdUridine_synth_cat_dom_sf"/>
</dbReference>
<dbReference type="Pfam" id="PF01416">
    <property type="entry name" value="PseudoU_synth_1"/>
    <property type="match status" value="1"/>
</dbReference>
<name>A0AAP2RCQ9_9EURY</name>
<comment type="caution">
    <text evidence="4">Lacks conserved residue(s) required for the propagation of feature annotation.</text>
</comment>
<evidence type="ECO:0000256" key="5">
    <source>
        <dbReference type="PIRSR" id="PIRSR001430-1"/>
    </source>
</evidence>
<dbReference type="EMBL" id="PGCK01000001">
    <property type="protein sequence ID" value="MCD1293665.1"/>
    <property type="molecule type" value="Genomic_DNA"/>
</dbReference>
<feature type="binding site" evidence="4 6">
    <location>
        <position position="109"/>
    </location>
    <ligand>
        <name>substrate</name>
    </ligand>
</feature>
<dbReference type="PANTHER" id="PTHR11142">
    <property type="entry name" value="PSEUDOURIDYLATE SYNTHASE"/>
    <property type="match status" value="1"/>
</dbReference>
<accession>A0AAP2RCQ9</accession>
<protein>
    <recommendedName>
        <fullName evidence="4">tRNA pseudouridine synthase A</fullName>
        <ecNumber evidence="4">5.4.99.12</ecNumber>
    </recommendedName>
    <alternativeName>
        <fullName evidence="4">tRNA pseudouridine(38-40) synthase</fullName>
    </alternativeName>
    <alternativeName>
        <fullName evidence="4">tRNA pseudouridylate synthase I</fullName>
    </alternativeName>
    <alternativeName>
        <fullName evidence="4">tRNA-uridine isomerase I</fullName>
    </alternativeName>
</protein>
<comment type="function">
    <text evidence="4">Formation of pseudouridine at positions 38, 39 and 40 in the anticodon stem and loop of transfer RNAs.</text>
</comment>
<gene>
    <name evidence="4" type="primary">truA</name>
    <name evidence="9" type="ORF">CUJ83_01480</name>
</gene>
<dbReference type="PIRSF" id="PIRSF001430">
    <property type="entry name" value="tRNA_psdUrid_synth"/>
    <property type="match status" value="1"/>
</dbReference>
<keyword evidence="3 4" id="KW-0413">Isomerase</keyword>
<comment type="caution">
    <text evidence="9">The sequence shown here is derived from an EMBL/GenBank/DDBJ whole genome shotgun (WGS) entry which is preliminary data.</text>
</comment>
<evidence type="ECO:0000256" key="2">
    <source>
        <dbReference type="ARBA" id="ARBA00022694"/>
    </source>
</evidence>
<comment type="catalytic activity">
    <reaction evidence="4 7">
        <text>uridine(38/39/40) in tRNA = pseudouridine(38/39/40) in tRNA</text>
        <dbReference type="Rhea" id="RHEA:22376"/>
        <dbReference type="Rhea" id="RHEA-COMP:10085"/>
        <dbReference type="Rhea" id="RHEA-COMP:10087"/>
        <dbReference type="ChEBI" id="CHEBI:65314"/>
        <dbReference type="ChEBI" id="CHEBI:65315"/>
        <dbReference type="EC" id="5.4.99.12"/>
    </reaction>
</comment>
<feature type="active site" description="Nucleophile" evidence="4 5">
    <location>
        <position position="53"/>
    </location>
</feature>
<evidence type="ECO:0000259" key="8">
    <source>
        <dbReference type="Pfam" id="PF01416"/>
    </source>
</evidence>
<keyword evidence="10" id="KW-1185">Reference proteome</keyword>
<evidence type="ECO:0000313" key="10">
    <source>
        <dbReference type="Proteomes" id="UP001320159"/>
    </source>
</evidence>
<proteinExistence type="inferred from homology"/>
<dbReference type="InterPro" id="IPR020095">
    <property type="entry name" value="PsdUridine_synth_TruA_C"/>
</dbReference>
<sequence>MKTAIKIAYIGTDFSGSQYQPDRRTVEGELKKGLVEAGTINENTRVYLSGRTDAGVHALCQVAAFEPADIKLAEPRIINSKMPKDLWSYSKAEVPDGFDPRRDPESREYRYILHAPGLDEVTMAMCSEMLLGTHDFTNFATLEPGKDPVRMVKNIGIRKHGDFFFIDIEANSFLWNMVRKIVSVLRMVGSGEQQPEWVEMLLDPGEHREGVPAAPAGGLYLMKINYPGIDFIDDEYAKKRAYRRLSESFESYYTMSEIYREFRDAMR</sequence>
<dbReference type="GO" id="GO:0003723">
    <property type="term" value="F:RNA binding"/>
    <property type="evidence" value="ECO:0007669"/>
    <property type="project" value="InterPro"/>
</dbReference>
<feature type="domain" description="Pseudouridine synthase I TruA alpha/beta" evidence="8">
    <location>
        <begin position="128"/>
        <end position="227"/>
    </location>
</feature>
<organism evidence="9 10">
    <name type="scientific">Methanooceanicella nereidis</name>
    <dbReference type="NCBI Taxonomy" id="2052831"/>
    <lineage>
        <taxon>Archaea</taxon>
        <taxon>Methanobacteriati</taxon>
        <taxon>Methanobacteriota</taxon>
        <taxon>Stenosarchaea group</taxon>
        <taxon>Methanomicrobia</taxon>
        <taxon>Methanocellales</taxon>
        <taxon>Methanocellaceae</taxon>
        <taxon>Methanooceanicella</taxon>
    </lineage>
</organism>